<dbReference type="EMBL" id="FM164764">
    <property type="protein sequence ID" value="CAQ58469.1"/>
    <property type="molecule type" value="Genomic_DNA"/>
</dbReference>
<dbReference type="RefSeq" id="YP_009094253.1">
    <property type="nucleotide sequence ID" value="NC_025375.1"/>
</dbReference>
<evidence type="ECO:0008006" key="3">
    <source>
        <dbReference type="Google" id="ProtNLM"/>
    </source>
</evidence>
<evidence type="ECO:0000313" key="2">
    <source>
        <dbReference type="Proteomes" id="UP000203343"/>
    </source>
</evidence>
<keyword evidence="2" id="KW-1185">Reference proteome</keyword>
<dbReference type="KEGG" id="vg:20964541"/>
<evidence type="ECO:0000313" key="1">
    <source>
        <dbReference type="EMBL" id="CAQ58469.1"/>
    </source>
</evidence>
<dbReference type="Proteomes" id="UP000203343">
    <property type="component" value="Segment"/>
</dbReference>
<dbReference type="OrthoDB" id="4575at10239"/>
<organism evidence="1 2">
    <name type="scientific">Stygiolobus rod-shaped virus</name>
    <dbReference type="NCBI Taxonomy" id="537009"/>
    <lineage>
        <taxon>Viruses</taxon>
        <taxon>Adnaviria</taxon>
        <taxon>Zilligvirae</taxon>
        <taxon>Taleaviricota</taxon>
        <taxon>Tokiviricetes</taxon>
        <taxon>Ligamenvirales</taxon>
        <taxon>Rudiviridae</taxon>
        <taxon>Azorudivirus</taxon>
        <taxon>Azorudivirus furnasense</taxon>
        <taxon>Azorudivirus SRV</taxon>
    </lineage>
</organism>
<proteinExistence type="predicted"/>
<protein>
    <recommendedName>
        <fullName evidence="3">DUF2341 domain-containing protein</fullName>
    </recommendedName>
</protein>
<accession>B6EFD4</accession>
<dbReference type="GeneID" id="20964541"/>
<sequence length="581" mass="64964">MPTPYPVTFKKPLEYLSVQDWNNFVNNLLFINQYGSAKLLQYYQNDNFQNLNDVFSKVLSVAELKVNGFNVLHNLSAPEAYTFPYVFETMIKTAYVLNQWQNLLNKLNSVKFQFPYFKTVNYNFIFQNVTLQKKIYQLVPNIVAKITSPSYIAGTQFMFSGSQNLKQIIDNYINPLYYSQVREILIQNLGGNPVQINNSLYLMPGKILKVTISNPSELNLYAQSPTLLSALVSFSGIPEVLYAITITNNQSDPTPTNFQQLLNLNLQGIISSSSQLLNLQFCQDINCKSPLYAWISEYSSDLSSVYIWVNLPSGIPANSSITIYMKVTKSIQYPYTGINAYYNYQYDNGSYVFDAYINAMGSQIVASGQLQIYSNVYSTIQFTPQSGSTPGYILMLNGQGGSYTAIYLNSSNANNTNEVFESVEYYNGGADEQAILFLGSASFCNTYTHGNNIFFSNGYAVSWDPYTSQSYIWSGCNIETAGGENFTSSGYNFYQAIVTSSEIIYNGSQISTPLIESPQISLTQEDTWSATISPGGSAFGIMDSSGGVSHTGYFYWARARKLPPNNTMPSNSQPTKIIIYA</sequence>
<reference evidence="1 2" key="1">
    <citation type="journal article" date="2008" name="J. Bacteriol.">
        <title>SRV, a new viral isolate from Stygiolobus and general properties of the crenarchaeal rudiviruses and their virus-host interactions.</title>
        <authorList>
            <person name="Vestergaard G."/>
            <person name="Shah S.A."/>
            <person name="Bize A."/>
            <person name="Reitberger W."/>
            <person name="Reuter M."/>
            <person name="Phan H."/>
            <person name="Briegel A."/>
            <person name="Rachel R."/>
            <person name="Garrett R.A."/>
            <person name="Prangishvili D."/>
        </authorList>
    </citation>
    <scope>NUCLEOTIDE SEQUENCE [LARGE SCALE GENOMIC DNA]</scope>
</reference>
<name>B6EFD4_9VIRU</name>